<dbReference type="KEGG" id="pms:KNP414_06842"/>
<reference evidence="1 2" key="2">
    <citation type="journal article" date="2013" name="Genome Announc.">
        <title>Genome Sequence of Growth-Improving Paenibacillus mucilaginosus Strain KNP414.</title>
        <authorList>
            <person name="Lu J.J."/>
            <person name="Wang J.F."/>
            <person name="Hu X.F."/>
        </authorList>
    </citation>
    <scope>NUCLEOTIDE SEQUENCE [LARGE SCALE GENOMIC DNA]</scope>
    <source>
        <strain evidence="1 2">KNP414</strain>
    </source>
</reference>
<accession>F8FEP4</accession>
<dbReference type="Proteomes" id="UP000006620">
    <property type="component" value="Chromosome"/>
</dbReference>
<organism evidence="1 2">
    <name type="scientific">Paenibacillus mucilaginosus (strain KNP414)</name>
    <dbReference type="NCBI Taxonomy" id="1036673"/>
    <lineage>
        <taxon>Bacteria</taxon>
        <taxon>Bacillati</taxon>
        <taxon>Bacillota</taxon>
        <taxon>Bacilli</taxon>
        <taxon>Bacillales</taxon>
        <taxon>Paenibacillaceae</taxon>
        <taxon>Paenibacillus</taxon>
    </lineage>
</organism>
<protein>
    <submittedName>
        <fullName evidence="1">Uncharacterized protein</fullName>
    </submittedName>
</protein>
<evidence type="ECO:0000313" key="1">
    <source>
        <dbReference type="EMBL" id="AEI45361.1"/>
    </source>
</evidence>
<gene>
    <name evidence="1" type="ordered locus">KNP414_06842</name>
</gene>
<dbReference type="EMBL" id="CP002869">
    <property type="protein sequence ID" value="AEI45361.1"/>
    <property type="molecule type" value="Genomic_DNA"/>
</dbReference>
<evidence type="ECO:0000313" key="2">
    <source>
        <dbReference type="Proteomes" id="UP000006620"/>
    </source>
</evidence>
<dbReference type="AlphaFoldDB" id="F8FEP4"/>
<dbReference type="HOGENOM" id="CLU_3082659_0_0_9"/>
<name>F8FEP4_PAEMK</name>
<sequence length="52" mass="5873">MPAVVLEAINLLDNKCLILDRKMNIMTKVAYYISKLRDTASNAINNDYVGEL</sequence>
<proteinExistence type="predicted"/>
<reference evidence="2" key="1">
    <citation type="submission" date="2011-06" db="EMBL/GenBank/DDBJ databases">
        <title>Complete genome sequence of Paenibacillus mucilaginosus KNP414.</title>
        <authorList>
            <person name="Wang J."/>
            <person name="Hu S."/>
            <person name="Hu X."/>
            <person name="Zhang B."/>
            <person name="Dong D."/>
            <person name="Zhang S."/>
            <person name="Zhao K."/>
            <person name="Wu D."/>
        </authorList>
    </citation>
    <scope>NUCLEOTIDE SEQUENCE [LARGE SCALE GENOMIC DNA]</scope>
    <source>
        <strain evidence="2">KNP414</strain>
    </source>
</reference>